<feature type="region of interest" description="Disordered" evidence="1">
    <location>
        <begin position="1050"/>
        <end position="1113"/>
    </location>
</feature>
<evidence type="ECO:0000256" key="1">
    <source>
        <dbReference type="SAM" id="MobiDB-lite"/>
    </source>
</evidence>
<reference evidence="2 3" key="1">
    <citation type="journal article" date="2019" name="Mol. Ecol. Resour.">
        <title>Improving Illumina assemblies with Hi-C and long reads: an example with the North African dromedary.</title>
        <authorList>
            <person name="Elbers J.P."/>
            <person name="Rogers M.F."/>
            <person name="Perelman P.L."/>
            <person name="Proskuryakova A.A."/>
            <person name="Serdyukova N.A."/>
            <person name="Johnson W.E."/>
            <person name="Horin P."/>
            <person name="Corander J."/>
            <person name="Murphy D."/>
            <person name="Burger P.A."/>
        </authorList>
    </citation>
    <scope>NUCLEOTIDE SEQUENCE [LARGE SCALE GENOMIC DNA]</scope>
    <source>
        <strain evidence="2">Drom800</strain>
        <tissue evidence="2">Blood</tissue>
    </source>
</reference>
<sequence>MCFQEVFNCGLSEGEPVMWALGARGPGVQTGLKSRGAWRTRLISSASGNSVCPPPEGLVLQPLWVGHQELDFTAAATSRRPRAPGRAPSRHFHCTPASERDRDGGTPLALSPTFGLTASESHIPGLVGRTLVTEPEQGVWESENVACAAPLEGRFGLLLGSERVEMLGEQKQTHEPIAFTHSFFSSLTRGHGFASHYMPGDLDKLYGGLFQTSRHTVAMVLARCSDRQRVGTTGQGHLRLQCRWNSAGFLLRQQGGFGRCESEETHELVARVGRWLERGKAGLGKMREELEELLAKIPGMLRRKSPPDMQGGRTSWAPGSGQGLSEHGEWADVKNMSEGRGDARRRKQMKVSTGTLGNGAKGEPQNRPGQGPSAPHAEVASPPSRVLISRHGQGLAFGEQVTCTELGEREHQPLLLQDARDLGGLTRVGWGLRGQIWDAKLASEWEGHWQRREGQSVSDAENVLLLVTGKQDPGFHGSKRKRLTRSDGGGCGALAHTLPTETLRRREGERASNRAEVKGLHREVGSGRGPQGLGWGLFLRRRKDISEAGQVGEDAEGQTVEQSSLDGPGFLSGEGRGTSYPAAGQAPISTGPWEGGQSGLLDMSWALSRPQWRPGAWDVSRPGHVFQPDVSGPACCVGTERPGLSPEVCSRCRGRGHVAASARLQWPEALAAGSNVHVMKSGQAVLAPCTCCKEASRRQLSIHLKRMRSLRCRALFPGCAGVCVEAGSLCYTESVFAREPLTPRSPFLVAVRKLQAWSGLPRIALGKFAYAFQSREQEMTRAGLFSEAQTQGPCLQSEATPGGPAPQRKSDVPGVPSVHLWEREGGLEEFLAPSRFLPQAPDLDSSWLRPRPCHTPATSRRQELFVQVLITPLEHETWGKGRVDGGGGGGVLVAPALGRSLLKARLRVSSEGQPQLWMLAAAPRCQEGRCLTAPPPHRPLARHSVGVPTPVPASGPRTIRRAGSAPESHGLDPTSVPSPRGGSAQTWRHLAAPSILQEGQVDRTADLTPTGGARGARVPAALVSVLAHIVTAPSSPLSRLAENICRSRASAQPGEPWPEGLGPQAEADCAESPSSRAFPAHAHTVVQPSPPSPSRTPRHSTGEARAHQHGPCLPPARSPGGPCSAFCICDSDYAKHSVWQRHEGTPSPHLRNVCSASDFFLRTECWTVSLAGYKRSKDTISGHNPLALHRQLQLCADTWGRGQSPAGGRPAFHDDAQDCLPPPAGTEASGCLSRKEMEGLCKCQPDLGRTLDPAPLQPEPPRHIHGRAPLTTPAPAWPEDLASPIWPLGPLFSPSHLAFVAQNQGSPRSLILGTCFGFTRQLVFSVDSVENKGCWKHARNFRGRFVRPVYAGHPKGSRARSVRAALDSRQRCPQVTSYCNQLFPQGREQLLTPAVWERQSHQEEGKSELEPEGGPWSRGGPGRRGGEGASRIRAWAQPSTTVLSVTGHPPPTPGFPSGGGAAKMSKESVLVRKDCTHGWTKRGARSPRGRRGERVISSDCELVADPPPLLPTFALRPNPHAPEGLTRVKAMWRDELRLRVTVCMGSEQREESRQASHLRSWQVHHSESWEMLGDWEGEDGQWRAVSPHLGSLAENLGPSSRKRLPGEEGMRTKGNGGYTLGRRTSADSADTFHKLTAQQQVVTEQLLREAQSHARASLLVAPPIALKDVVSGGSWGWVLRIHGTFWFAGLEGPFQQANKLSWTRAWARDGTCCRPLVVR</sequence>
<feature type="region of interest" description="Disordered" evidence="1">
    <location>
        <begin position="1397"/>
        <end position="1430"/>
    </location>
</feature>
<evidence type="ECO:0000313" key="2">
    <source>
        <dbReference type="EMBL" id="KAB1257656.1"/>
    </source>
</evidence>
<comment type="caution">
    <text evidence="2">The sequence shown here is derived from an EMBL/GenBank/DDBJ whole genome shotgun (WGS) entry which is preliminary data.</text>
</comment>
<proteinExistence type="predicted"/>
<dbReference type="Proteomes" id="UP000299084">
    <property type="component" value="Unassembled WGS sequence"/>
</dbReference>
<evidence type="ECO:0000313" key="3">
    <source>
        <dbReference type="Proteomes" id="UP000299084"/>
    </source>
</evidence>
<dbReference type="EMBL" id="JWIN03000026">
    <property type="protein sequence ID" value="KAB1257656.1"/>
    <property type="molecule type" value="Genomic_DNA"/>
</dbReference>
<keyword evidence="3" id="KW-1185">Reference proteome</keyword>
<feature type="region of interest" description="Disordered" evidence="1">
    <location>
        <begin position="1591"/>
        <end position="1620"/>
    </location>
</feature>
<feature type="region of interest" description="Disordered" evidence="1">
    <location>
        <begin position="78"/>
        <end position="107"/>
    </location>
</feature>
<gene>
    <name evidence="2" type="ORF">Cadr_000026659</name>
</gene>
<feature type="region of interest" description="Disordered" evidence="1">
    <location>
        <begin position="475"/>
        <end position="495"/>
    </location>
</feature>
<organism evidence="2 3">
    <name type="scientific">Camelus dromedarius</name>
    <name type="common">Dromedary</name>
    <name type="synonym">Arabian camel</name>
    <dbReference type="NCBI Taxonomy" id="9838"/>
    <lineage>
        <taxon>Eukaryota</taxon>
        <taxon>Metazoa</taxon>
        <taxon>Chordata</taxon>
        <taxon>Craniata</taxon>
        <taxon>Vertebrata</taxon>
        <taxon>Euteleostomi</taxon>
        <taxon>Mammalia</taxon>
        <taxon>Eutheria</taxon>
        <taxon>Laurasiatheria</taxon>
        <taxon>Artiodactyla</taxon>
        <taxon>Tylopoda</taxon>
        <taxon>Camelidae</taxon>
        <taxon>Camelus</taxon>
    </lineage>
</organism>
<feature type="compositionally biased region" description="Basic and acidic residues" evidence="1">
    <location>
        <begin position="326"/>
        <end position="342"/>
    </location>
</feature>
<feature type="region of interest" description="Disordered" evidence="1">
    <location>
        <begin position="790"/>
        <end position="814"/>
    </location>
</feature>
<feature type="compositionally biased region" description="Basic residues" evidence="1">
    <location>
        <begin position="79"/>
        <end position="93"/>
    </location>
</feature>
<feature type="region of interest" description="Disordered" evidence="1">
    <location>
        <begin position="549"/>
        <end position="590"/>
    </location>
</feature>
<accession>A0A5N4CFG8</accession>
<feature type="region of interest" description="Disordered" evidence="1">
    <location>
        <begin position="1442"/>
        <end position="1462"/>
    </location>
</feature>
<feature type="compositionally biased region" description="Polar residues" evidence="1">
    <location>
        <begin position="790"/>
        <end position="799"/>
    </location>
</feature>
<feature type="region of interest" description="Disordered" evidence="1">
    <location>
        <begin position="301"/>
        <end position="383"/>
    </location>
</feature>
<name>A0A5N4CFG8_CAMDR</name>
<feature type="region of interest" description="Disordered" evidence="1">
    <location>
        <begin position="938"/>
        <end position="985"/>
    </location>
</feature>
<feature type="compositionally biased region" description="Basic and acidic residues" evidence="1">
    <location>
        <begin position="1398"/>
        <end position="1409"/>
    </location>
</feature>
<protein>
    <submittedName>
        <fullName evidence="2">Uncharacterized protein</fullName>
    </submittedName>
</protein>